<dbReference type="SUPFAM" id="SSF52518">
    <property type="entry name" value="Thiamin diphosphate-binding fold (THDP-binding)"/>
    <property type="match status" value="1"/>
</dbReference>
<dbReference type="STRING" id="862515.HMPREF0658_1443"/>
<gene>
    <name evidence="2" type="primary">tktB</name>
    <name evidence="2" type="ORF">HMPREF0658_1443</name>
</gene>
<proteinExistence type="predicted"/>
<comment type="caution">
    <text evidence="2">The sequence shown here is derived from an EMBL/GenBank/DDBJ whole genome shotgun (WGS) entry which is preliminary data.</text>
</comment>
<dbReference type="CDD" id="cd07033">
    <property type="entry name" value="TPP_PYR_DXS_TK_like"/>
    <property type="match status" value="1"/>
</dbReference>
<accession>E0NTE1</accession>
<reference evidence="2" key="1">
    <citation type="submission" date="2010-07" db="EMBL/GenBank/DDBJ databases">
        <authorList>
            <person name="Muzny D."/>
            <person name="Qin X."/>
            <person name="Deng J."/>
            <person name="Jiang H."/>
            <person name="Liu Y."/>
            <person name="Qu J."/>
            <person name="Song X.-Z."/>
            <person name="Zhang L."/>
            <person name="Thornton R."/>
            <person name="Coyle M."/>
            <person name="Francisco L."/>
            <person name="Jackson L."/>
            <person name="Javaid M."/>
            <person name="Korchina V."/>
            <person name="Kovar C."/>
            <person name="Mata R."/>
            <person name="Mathew T."/>
            <person name="Ngo R."/>
            <person name="Nguyen L."/>
            <person name="Nguyen N."/>
            <person name="Okwuonu G."/>
            <person name="Ongeri F."/>
            <person name="Pham C."/>
            <person name="Simmons D."/>
            <person name="Wilczek-Boney K."/>
            <person name="Hale W."/>
            <person name="Jakkamsetti A."/>
            <person name="Pham P."/>
            <person name="Ruth R."/>
            <person name="San Lucas F."/>
            <person name="Warren J."/>
            <person name="Zhang J."/>
            <person name="Zhao Z."/>
            <person name="Zhou C."/>
            <person name="Zhu D."/>
            <person name="Lee S."/>
            <person name="Bess C."/>
            <person name="Blankenburg K."/>
            <person name="Forbes L."/>
            <person name="Fu Q."/>
            <person name="Gubbala S."/>
            <person name="Hirani K."/>
            <person name="Jayaseelan J.C."/>
            <person name="Lara F."/>
            <person name="Munidasa M."/>
            <person name="Palculict T."/>
            <person name="Patil S."/>
            <person name="Pu L.-L."/>
            <person name="Saada N."/>
            <person name="Tang L."/>
            <person name="Weissenberger G."/>
            <person name="Zhu Y."/>
            <person name="Hemphill L."/>
            <person name="Shang Y."/>
            <person name="Youmans B."/>
            <person name="Ayvaz T."/>
            <person name="Ross M."/>
            <person name="Santibanez J."/>
            <person name="Aqrawi P."/>
            <person name="Gross S."/>
            <person name="Joshi V."/>
            <person name="Fowler G."/>
            <person name="Nazareth L."/>
            <person name="Reid J."/>
            <person name="Worley K."/>
            <person name="Petrosino J."/>
            <person name="Highlander S."/>
            <person name="Gibbs R."/>
        </authorList>
    </citation>
    <scope>NUCLEOTIDE SEQUENCE [LARGE SCALE GENOMIC DNA]</scope>
    <source>
        <strain evidence="2">DSM 16973</strain>
    </source>
</reference>
<evidence type="ECO:0000259" key="1">
    <source>
        <dbReference type="SMART" id="SM00861"/>
    </source>
</evidence>
<dbReference type="SUPFAM" id="SSF52922">
    <property type="entry name" value="TK C-terminal domain-like"/>
    <property type="match status" value="1"/>
</dbReference>
<sequence>MNKNIDISQYIGMSQSIAIFGMYLPDHIEQYCGLHIITADMAVSASLERLSYQYAESLTNVGIAEQNMIGIAAGMASEGFKPICIAQASFISMRAFEMNRQYLGYMHSNIKLIGLNSGFLLQFMGNTHYCIEDLSIMQTIPNMVVLSPADAVEAVMALDAALRIDSPVYIRLTGNSMLPVVYKEPFCYQIGINHILKDGNDLAIFATGSMVGISLETSKILYTKYGIMAAVIDVHTIKPIDTEAINKYAGVKLFVSVEEHNIIGGLGSSIADYISQKGSYPLLLKLGICDVFSKPGDYNYLLEQHCLTPILLSEKIYQKYSSL</sequence>
<evidence type="ECO:0000313" key="3">
    <source>
        <dbReference type="Proteomes" id="UP000004394"/>
    </source>
</evidence>
<dbReference type="eggNOG" id="COG3958">
    <property type="taxonomic scope" value="Bacteria"/>
</dbReference>
<organism evidence="2 3">
    <name type="scientific">Hoylesella marshii DSM 16973 = JCM 13450</name>
    <dbReference type="NCBI Taxonomy" id="862515"/>
    <lineage>
        <taxon>Bacteria</taxon>
        <taxon>Pseudomonadati</taxon>
        <taxon>Bacteroidota</taxon>
        <taxon>Bacteroidia</taxon>
        <taxon>Bacteroidales</taxon>
        <taxon>Prevotellaceae</taxon>
        <taxon>Hoylesella</taxon>
    </lineage>
</organism>
<feature type="domain" description="Transketolase-like pyrimidine-binding" evidence="1">
    <location>
        <begin position="14"/>
        <end position="180"/>
    </location>
</feature>
<dbReference type="HOGENOM" id="CLU_009227_1_1_10"/>
<dbReference type="InterPro" id="IPR029061">
    <property type="entry name" value="THDP-binding"/>
</dbReference>
<dbReference type="InterPro" id="IPR033248">
    <property type="entry name" value="Transketolase_C"/>
</dbReference>
<dbReference type="PANTHER" id="PTHR43825:SF1">
    <property type="entry name" value="TRANSKETOLASE-LIKE PYRIMIDINE-BINDING DOMAIN-CONTAINING PROTEIN"/>
    <property type="match status" value="1"/>
</dbReference>
<dbReference type="AlphaFoldDB" id="E0NTE1"/>
<dbReference type="Pfam" id="PF02780">
    <property type="entry name" value="Transketolase_C"/>
    <property type="match status" value="1"/>
</dbReference>
<dbReference type="Proteomes" id="UP000004394">
    <property type="component" value="Unassembled WGS sequence"/>
</dbReference>
<name>E0NTE1_9BACT</name>
<dbReference type="GO" id="GO:0004802">
    <property type="term" value="F:transketolase activity"/>
    <property type="evidence" value="ECO:0007669"/>
    <property type="project" value="UniProtKB-EC"/>
</dbReference>
<protein>
    <submittedName>
        <fullName evidence="2">Transketolase, pyridine binding domain protein</fullName>
        <ecNumber evidence="2">2.2.1.1</ecNumber>
    </submittedName>
</protein>
<dbReference type="PANTHER" id="PTHR43825">
    <property type="entry name" value="PYRUVATE DEHYDROGENASE E1 COMPONENT"/>
    <property type="match status" value="1"/>
</dbReference>
<dbReference type="OrthoDB" id="9803371at2"/>
<keyword evidence="3" id="KW-1185">Reference proteome</keyword>
<dbReference type="InterPro" id="IPR005475">
    <property type="entry name" value="Transketolase-like_Pyr-bd"/>
</dbReference>
<dbReference type="RefSeq" id="WP_006949548.1">
    <property type="nucleotide sequence ID" value="NZ_BAJI01000002.1"/>
</dbReference>
<dbReference type="InterPro" id="IPR051157">
    <property type="entry name" value="PDH/Transketolase"/>
</dbReference>
<keyword evidence="2" id="KW-0808">Transferase</keyword>
<dbReference type="Gene3D" id="3.40.50.970">
    <property type="match status" value="1"/>
</dbReference>
<dbReference type="Gene3D" id="3.40.50.920">
    <property type="match status" value="1"/>
</dbReference>
<dbReference type="InterPro" id="IPR009014">
    <property type="entry name" value="Transketo_C/PFOR_II"/>
</dbReference>
<dbReference type="EMBL" id="AEEI01000049">
    <property type="protein sequence ID" value="EFM01608.1"/>
    <property type="molecule type" value="Genomic_DNA"/>
</dbReference>
<dbReference type="SMART" id="SM00861">
    <property type="entry name" value="Transket_pyr"/>
    <property type="match status" value="1"/>
</dbReference>
<evidence type="ECO:0000313" key="2">
    <source>
        <dbReference type="EMBL" id="EFM01608.1"/>
    </source>
</evidence>
<dbReference type="Pfam" id="PF02779">
    <property type="entry name" value="Transket_pyr"/>
    <property type="match status" value="1"/>
</dbReference>
<dbReference type="EC" id="2.2.1.1" evidence="2"/>